<dbReference type="OrthoDB" id="8898236at2"/>
<evidence type="ECO:0000313" key="2">
    <source>
        <dbReference type="Proteomes" id="UP000288178"/>
    </source>
</evidence>
<dbReference type="RefSeq" id="WP_128199062.1">
    <property type="nucleotide sequence ID" value="NZ_SACT01000004.1"/>
</dbReference>
<reference evidence="1 2" key="1">
    <citation type="submission" date="2019-01" db="EMBL/GenBank/DDBJ databases">
        <authorList>
            <person name="Chen W.-M."/>
        </authorList>
    </citation>
    <scope>NUCLEOTIDE SEQUENCE [LARGE SCALE GENOMIC DNA]</scope>
    <source>
        <strain evidence="1 2">ICH-3</strain>
    </source>
</reference>
<gene>
    <name evidence="1" type="ORF">ENE75_14725</name>
</gene>
<keyword evidence="2" id="KW-1185">Reference proteome</keyword>
<protein>
    <submittedName>
        <fullName evidence="1">Uncharacterized protein</fullName>
    </submittedName>
</protein>
<evidence type="ECO:0000313" key="1">
    <source>
        <dbReference type="EMBL" id="RVT51035.1"/>
    </source>
</evidence>
<comment type="caution">
    <text evidence="1">The sequence shown here is derived from an EMBL/GenBank/DDBJ whole genome shotgun (WGS) entry which is preliminary data.</text>
</comment>
<sequence>METFDFDSSAGFQQAVLKTVDAALARGTRSLLCVDRDFAGWPLDDPALLTALAGWLRRPGRRLVLLAEHFDRMERLHPRFTQWRPSWSHAIEPRCPEQRPPDGLETLLLDDGPTVLEALATDPPAVPPKGRAQKNAAVAAAARDRIDAWLQRSVVSWPVRPLGL</sequence>
<dbReference type="AlphaFoldDB" id="A0A3S2TMA7"/>
<dbReference type="Proteomes" id="UP000288178">
    <property type="component" value="Unassembled WGS sequence"/>
</dbReference>
<organism evidence="1 2">
    <name type="scientific">Rubrivivax albus</name>
    <dbReference type="NCBI Taxonomy" id="2499835"/>
    <lineage>
        <taxon>Bacteria</taxon>
        <taxon>Pseudomonadati</taxon>
        <taxon>Pseudomonadota</taxon>
        <taxon>Betaproteobacteria</taxon>
        <taxon>Burkholderiales</taxon>
        <taxon>Sphaerotilaceae</taxon>
        <taxon>Rubrivivax</taxon>
    </lineage>
</organism>
<accession>A0A3S2TMA7</accession>
<proteinExistence type="predicted"/>
<dbReference type="EMBL" id="SACT01000004">
    <property type="protein sequence ID" value="RVT51035.1"/>
    <property type="molecule type" value="Genomic_DNA"/>
</dbReference>
<name>A0A3S2TMA7_9BURK</name>